<dbReference type="Proteomes" id="UP001600894">
    <property type="component" value="Unassembled WGS sequence"/>
</dbReference>
<accession>A0ABQ0ATS7</accession>
<dbReference type="Gene3D" id="3.40.800.10">
    <property type="entry name" value="Ureohydrolase domain"/>
    <property type="match status" value="1"/>
</dbReference>
<keyword evidence="2" id="KW-1185">Reference proteome</keyword>
<dbReference type="InterPro" id="IPR023696">
    <property type="entry name" value="Ureohydrolase_dom_sf"/>
</dbReference>
<comment type="caution">
    <text evidence="1">The sequence shown here is derived from an EMBL/GenBank/DDBJ whole genome shotgun (WGS) entry which is preliminary data.</text>
</comment>
<evidence type="ECO:0000313" key="2">
    <source>
        <dbReference type="Proteomes" id="UP001600894"/>
    </source>
</evidence>
<dbReference type="InterPro" id="IPR006035">
    <property type="entry name" value="Ureohydrolase"/>
</dbReference>
<organism evidence="1 2">
    <name type="scientific">Enterocloster alcoholdehydrogenati</name>
    <dbReference type="NCBI Taxonomy" id="2547410"/>
    <lineage>
        <taxon>Bacteria</taxon>
        <taxon>Bacillati</taxon>
        <taxon>Bacillota</taxon>
        <taxon>Clostridia</taxon>
        <taxon>Lachnospirales</taxon>
        <taxon>Lachnospiraceae</taxon>
        <taxon>Enterocloster</taxon>
    </lineage>
</organism>
<reference evidence="1 2" key="1">
    <citation type="submission" date="2024-04" db="EMBL/GenBank/DDBJ databases">
        <title>Defined microbial consortia suppress multidrug-resistant proinflammatory Enterobacteriaceae via ecological control.</title>
        <authorList>
            <person name="Furuichi M."/>
            <person name="Kawaguchi T."/>
            <person name="Pust M."/>
            <person name="Yasuma K."/>
            <person name="Plichta D."/>
            <person name="Hasegawa N."/>
            <person name="Ohya T."/>
            <person name="Bhattarai S."/>
            <person name="Sasajima S."/>
            <person name="Aoto Y."/>
            <person name="Tuganbaev T."/>
            <person name="Yaginuma M."/>
            <person name="Ueda M."/>
            <person name="Okahashi N."/>
            <person name="Amafuji K."/>
            <person name="Kiridooshi Y."/>
            <person name="Sugita K."/>
            <person name="Strazar M."/>
            <person name="Skelly A."/>
            <person name="Suda W."/>
            <person name="Hattori M."/>
            <person name="Nakamoto N."/>
            <person name="Caballero S."/>
            <person name="Norman J."/>
            <person name="Olle B."/>
            <person name="Tanoue T."/>
            <person name="Arita M."/>
            <person name="Bucci V."/>
            <person name="Atarashi K."/>
            <person name="Xavier R."/>
            <person name="Honda K."/>
        </authorList>
    </citation>
    <scope>NUCLEOTIDE SEQUENCE [LARGE SCALE GENOMIC DNA]</scope>
    <source>
        <strain evidence="2">f13</strain>
    </source>
</reference>
<protein>
    <submittedName>
        <fullName evidence="1">Arginase family protein</fullName>
    </submittedName>
</protein>
<dbReference type="Pfam" id="PF00491">
    <property type="entry name" value="Arginase"/>
    <property type="match status" value="1"/>
</dbReference>
<sequence length="276" mass="31348">MKENSVILMNFSGIYETETFYEKWQGMEVLWLDCRDIQGTNCYCDEVGERALKQRIEPLGPGGIHFLDSGNYHYVTKLWLDQIKEPFELLVFDHHTDMQQPVFGDILSCGGWILEALEQNEHLNHVFLAGPPEEAVKKAKQEISEELQRKVTWISEKEMGKGLDFQSGQTELSGQTQSPLPVYISIDKDILSPSFARTNWDQGEADPADVCRLIQTFLARRPLIGMDVCGENPEGADGPEAEEERRINDAANEAVLKLYSGHIGRMQACQGKEYYQ</sequence>
<evidence type="ECO:0000313" key="1">
    <source>
        <dbReference type="EMBL" id="GAA6267422.1"/>
    </source>
</evidence>
<dbReference type="SUPFAM" id="SSF52768">
    <property type="entry name" value="Arginase/deacetylase"/>
    <property type="match status" value="1"/>
</dbReference>
<proteinExistence type="predicted"/>
<dbReference type="PANTHER" id="PTHR11358:SF41">
    <property type="entry name" value="ARGINASE"/>
    <property type="match status" value="1"/>
</dbReference>
<dbReference type="RefSeq" id="WP_176255059.1">
    <property type="nucleotide sequence ID" value="NZ_BAABXL010000001.1"/>
</dbReference>
<gene>
    <name evidence="1" type="ORF">F130042H8_04820</name>
</gene>
<name>A0ABQ0ATS7_9FIRM</name>
<dbReference type="EMBL" id="BAABXL010000001">
    <property type="protein sequence ID" value="GAA6267422.1"/>
    <property type="molecule type" value="Genomic_DNA"/>
</dbReference>
<dbReference type="PANTHER" id="PTHR11358">
    <property type="entry name" value="ARGINASE/AGMATINASE"/>
    <property type="match status" value="1"/>
</dbReference>